<keyword evidence="2 4" id="KW-0863">Zinc-finger</keyword>
<evidence type="ECO:0000259" key="5">
    <source>
        <dbReference type="PROSITE" id="PS50145"/>
    </source>
</evidence>
<evidence type="ECO:0000256" key="3">
    <source>
        <dbReference type="ARBA" id="ARBA00022833"/>
    </source>
</evidence>
<gene>
    <name evidence="6" type="ORF">DPMN_117393</name>
</gene>
<evidence type="ECO:0000256" key="4">
    <source>
        <dbReference type="PROSITE-ProRule" id="PRU00207"/>
    </source>
</evidence>
<reference evidence="6" key="2">
    <citation type="submission" date="2020-11" db="EMBL/GenBank/DDBJ databases">
        <authorList>
            <person name="McCartney M.A."/>
            <person name="Auch B."/>
            <person name="Kono T."/>
            <person name="Mallez S."/>
            <person name="Becker A."/>
            <person name="Gohl D.M."/>
            <person name="Silverstein K.A.T."/>
            <person name="Koren S."/>
            <person name="Bechman K.B."/>
            <person name="Herman A."/>
            <person name="Abrahante J.E."/>
            <person name="Garbe J."/>
        </authorList>
    </citation>
    <scope>NUCLEOTIDE SEQUENCE</scope>
    <source>
        <strain evidence="6">Duluth1</strain>
        <tissue evidence="6">Whole animal</tissue>
    </source>
</reference>
<dbReference type="InterPro" id="IPR000157">
    <property type="entry name" value="TIR_dom"/>
</dbReference>
<evidence type="ECO:0000256" key="2">
    <source>
        <dbReference type="ARBA" id="ARBA00022771"/>
    </source>
</evidence>
<keyword evidence="1 4" id="KW-0479">Metal-binding</keyword>
<feature type="domain" description="TRAF-type" evidence="5">
    <location>
        <begin position="224"/>
        <end position="268"/>
    </location>
</feature>
<dbReference type="EMBL" id="JAIWYP010000004">
    <property type="protein sequence ID" value="KAH3843861.1"/>
    <property type="molecule type" value="Genomic_DNA"/>
</dbReference>
<keyword evidence="7" id="KW-1185">Reference proteome</keyword>
<dbReference type="AlphaFoldDB" id="A0A9D4KQA7"/>
<feature type="zinc finger region" description="TRAF-type" evidence="4">
    <location>
        <begin position="224"/>
        <end position="268"/>
    </location>
</feature>
<sequence length="579" mass="67057">MMPPKASKSTCKRGQKNDIYLLYDEDDSSRVMEFAEQFRQFYKVFDPHTDGVPGEIKLRSWLEKGIYNSKMTVVFFSKKSITKEAYIQLSHAIREHRIIAIMVQSCKIPKILGHFNIVYAYHTDSFDLTLNHIRQAIEAPKETFKRLDFPYHNPGKVTQTVVGIPKFEKRTLQETPRKTTKITVLDVILNAHIVCNVFNNFTLRCDKPECTFKCRANNFQEVHAHTRSCKFEWVQCSYCKQKVFRKNMQKHEQRKCRFRRLKCSNEGCVYLTSLCDVESHKRSCVYQLVNCRNSINGCKAVHLKKDANQHKRKCDYETLMCNLCKRKLFKLDFDSHHCQNSDKRTYIFSCENTGCIYEGSANDMIGHNLVCEFRKQTCRHCSRLIPVGMLTAHTQECSDLTSCHQCGVTIPRYLLERHRQISCSVGAMTTVCDTCYSIVDEVSMKTHTNNDCINYKRHFSMQNTAPNANTNAKEPKHQSEEVSQLVPIVRRKQRGRRLSTIMRLRGRDSCGNSDNSKVSSHYVNFEDHQKLGIMTPERRDWFNSIGNPASPCSSESGDSLPSPFYTEGLCHSSSWYNLT</sequence>
<evidence type="ECO:0000313" key="6">
    <source>
        <dbReference type="EMBL" id="KAH3843861.1"/>
    </source>
</evidence>
<organism evidence="6 7">
    <name type="scientific">Dreissena polymorpha</name>
    <name type="common">Zebra mussel</name>
    <name type="synonym">Mytilus polymorpha</name>
    <dbReference type="NCBI Taxonomy" id="45954"/>
    <lineage>
        <taxon>Eukaryota</taxon>
        <taxon>Metazoa</taxon>
        <taxon>Spiralia</taxon>
        <taxon>Lophotrochozoa</taxon>
        <taxon>Mollusca</taxon>
        <taxon>Bivalvia</taxon>
        <taxon>Autobranchia</taxon>
        <taxon>Heteroconchia</taxon>
        <taxon>Euheterodonta</taxon>
        <taxon>Imparidentia</taxon>
        <taxon>Neoheterodontei</taxon>
        <taxon>Myida</taxon>
        <taxon>Dreissenoidea</taxon>
        <taxon>Dreissenidae</taxon>
        <taxon>Dreissena</taxon>
    </lineage>
</organism>
<dbReference type="Gene3D" id="3.40.50.10140">
    <property type="entry name" value="Toll/interleukin-1 receptor homology (TIR) domain"/>
    <property type="match status" value="1"/>
</dbReference>
<dbReference type="SUPFAM" id="SSF52200">
    <property type="entry name" value="Toll/Interleukin receptor TIR domain"/>
    <property type="match status" value="1"/>
</dbReference>
<comment type="caution">
    <text evidence="6">The sequence shown here is derived from an EMBL/GenBank/DDBJ whole genome shotgun (WGS) entry which is preliminary data.</text>
</comment>
<name>A0A9D4KQA7_DREPO</name>
<evidence type="ECO:0000256" key="1">
    <source>
        <dbReference type="ARBA" id="ARBA00022723"/>
    </source>
</evidence>
<dbReference type="GO" id="GO:0007165">
    <property type="term" value="P:signal transduction"/>
    <property type="evidence" value="ECO:0007669"/>
    <property type="project" value="InterPro"/>
</dbReference>
<dbReference type="InterPro" id="IPR001293">
    <property type="entry name" value="Znf_TRAF"/>
</dbReference>
<dbReference type="PROSITE" id="PS50145">
    <property type="entry name" value="ZF_TRAF"/>
    <property type="match status" value="1"/>
</dbReference>
<dbReference type="Gene3D" id="3.30.40.10">
    <property type="entry name" value="Zinc/RING finger domain, C3HC4 (zinc finger)"/>
    <property type="match status" value="3"/>
</dbReference>
<keyword evidence="3 4" id="KW-0862">Zinc</keyword>
<reference evidence="6" key="1">
    <citation type="journal article" date="2019" name="bioRxiv">
        <title>The Genome of the Zebra Mussel, Dreissena polymorpha: A Resource for Invasive Species Research.</title>
        <authorList>
            <person name="McCartney M.A."/>
            <person name="Auch B."/>
            <person name="Kono T."/>
            <person name="Mallez S."/>
            <person name="Zhang Y."/>
            <person name="Obille A."/>
            <person name="Becker A."/>
            <person name="Abrahante J.E."/>
            <person name="Garbe J."/>
            <person name="Badalamenti J.P."/>
            <person name="Herman A."/>
            <person name="Mangelson H."/>
            <person name="Liachko I."/>
            <person name="Sullivan S."/>
            <person name="Sone E.D."/>
            <person name="Koren S."/>
            <person name="Silverstein K.A.T."/>
            <person name="Beckman K.B."/>
            <person name="Gohl D.M."/>
        </authorList>
    </citation>
    <scope>NUCLEOTIDE SEQUENCE</scope>
    <source>
        <strain evidence="6">Duluth1</strain>
        <tissue evidence="6">Whole animal</tissue>
    </source>
</reference>
<dbReference type="Proteomes" id="UP000828390">
    <property type="component" value="Unassembled WGS sequence"/>
</dbReference>
<protein>
    <recommendedName>
        <fullName evidence="5">TRAF-type domain-containing protein</fullName>
    </recommendedName>
</protein>
<dbReference type="Pfam" id="PF13676">
    <property type="entry name" value="TIR_2"/>
    <property type="match status" value="1"/>
</dbReference>
<dbReference type="InterPro" id="IPR013083">
    <property type="entry name" value="Znf_RING/FYVE/PHD"/>
</dbReference>
<dbReference type="OrthoDB" id="6148509at2759"/>
<evidence type="ECO:0000313" key="7">
    <source>
        <dbReference type="Proteomes" id="UP000828390"/>
    </source>
</evidence>
<accession>A0A9D4KQA7</accession>
<proteinExistence type="predicted"/>
<dbReference type="InterPro" id="IPR035897">
    <property type="entry name" value="Toll_tir_struct_dom_sf"/>
</dbReference>
<dbReference type="GO" id="GO:0008270">
    <property type="term" value="F:zinc ion binding"/>
    <property type="evidence" value="ECO:0007669"/>
    <property type="project" value="UniProtKB-KW"/>
</dbReference>